<evidence type="ECO:0000313" key="2">
    <source>
        <dbReference type="WBParaSite" id="nRc.2.0.1.t43510-RA"/>
    </source>
</evidence>
<proteinExistence type="predicted"/>
<dbReference type="WBParaSite" id="nRc.2.0.1.t43510-RA">
    <property type="protein sequence ID" value="nRc.2.0.1.t43510-RA"/>
    <property type="gene ID" value="nRc.2.0.1.g43510"/>
</dbReference>
<name>A0A915KZA1_ROMCU</name>
<organism evidence="1 2">
    <name type="scientific">Romanomermis culicivorax</name>
    <name type="common">Nematode worm</name>
    <dbReference type="NCBI Taxonomy" id="13658"/>
    <lineage>
        <taxon>Eukaryota</taxon>
        <taxon>Metazoa</taxon>
        <taxon>Ecdysozoa</taxon>
        <taxon>Nematoda</taxon>
        <taxon>Enoplea</taxon>
        <taxon>Dorylaimia</taxon>
        <taxon>Mermithida</taxon>
        <taxon>Mermithoidea</taxon>
        <taxon>Mermithidae</taxon>
        <taxon>Romanomermis</taxon>
    </lineage>
</organism>
<dbReference type="Proteomes" id="UP000887565">
    <property type="component" value="Unplaced"/>
</dbReference>
<dbReference type="AlphaFoldDB" id="A0A915KZA1"/>
<keyword evidence="1" id="KW-1185">Reference proteome</keyword>
<protein>
    <submittedName>
        <fullName evidence="2">Uncharacterized protein</fullName>
    </submittedName>
</protein>
<reference evidence="2" key="1">
    <citation type="submission" date="2022-11" db="UniProtKB">
        <authorList>
            <consortium name="WormBaseParasite"/>
        </authorList>
    </citation>
    <scope>IDENTIFICATION</scope>
</reference>
<sequence>MLVLQRRRLTFCRWQDLPAEYWDETAILLLKPAITAACRIICSLRKSRLRIIISTFYGLTKFMLITTAQSVSILHSETLEHESSQHFRSFLYWY</sequence>
<evidence type="ECO:0000313" key="1">
    <source>
        <dbReference type="Proteomes" id="UP000887565"/>
    </source>
</evidence>
<accession>A0A915KZA1</accession>